<feature type="compositionally biased region" description="Basic and acidic residues" evidence="1">
    <location>
        <begin position="500"/>
        <end position="510"/>
    </location>
</feature>
<dbReference type="PANTHER" id="PTHR22929:SF0">
    <property type="entry name" value="TRANSCRIPTION FACTOR TFIIIB COMPONENT B'' HOMOLOG"/>
    <property type="match status" value="1"/>
</dbReference>
<feature type="region of interest" description="Disordered" evidence="1">
    <location>
        <begin position="474"/>
        <end position="549"/>
    </location>
</feature>
<feature type="domain" description="Myb-like" evidence="2">
    <location>
        <begin position="394"/>
        <end position="442"/>
    </location>
</feature>
<dbReference type="SUPFAM" id="SSF46689">
    <property type="entry name" value="Homeodomain-like"/>
    <property type="match status" value="1"/>
</dbReference>
<feature type="compositionally biased region" description="Acidic residues" evidence="1">
    <location>
        <begin position="217"/>
        <end position="238"/>
    </location>
</feature>
<feature type="compositionally biased region" description="Low complexity" evidence="1">
    <location>
        <begin position="64"/>
        <end position="75"/>
    </location>
</feature>
<evidence type="ECO:0000259" key="2">
    <source>
        <dbReference type="SMART" id="SM00717"/>
    </source>
</evidence>
<feature type="compositionally biased region" description="Acidic residues" evidence="1">
    <location>
        <begin position="534"/>
        <end position="549"/>
    </location>
</feature>
<dbReference type="GO" id="GO:0070898">
    <property type="term" value="P:RNA polymerase III preinitiation complex assembly"/>
    <property type="evidence" value="ECO:0007669"/>
    <property type="project" value="TreeGrafter"/>
</dbReference>
<feature type="compositionally biased region" description="Basic and acidic residues" evidence="1">
    <location>
        <begin position="474"/>
        <end position="483"/>
    </location>
</feature>
<feature type="compositionally biased region" description="Basic and acidic residues" evidence="1">
    <location>
        <begin position="303"/>
        <end position="327"/>
    </location>
</feature>
<feature type="region of interest" description="Disordered" evidence="1">
    <location>
        <begin position="303"/>
        <end position="340"/>
    </location>
</feature>
<feature type="compositionally biased region" description="Basic residues" evidence="1">
    <location>
        <begin position="165"/>
        <end position="182"/>
    </location>
</feature>
<reference evidence="3" key="1">
    <citation type="submission" date="2020-12" db="EMBL/GenBank/DDBJ databases">
        <authorList>
            <person name="Iha C."/>
        </authorList>
    </citation>
    <scope>NUCLEOTIDE SEQUENCE</scope>
</reference>
<protein>
    <recommendedName>
        <fullName evidence="2">Myb-like domain-containing protein</fullName>
    </recommendedName>
</protein>
<proteinExistence type="predicted"/>
<dbReference type="InterPro" id="IPR001005">
    <property type="entry name" value="SANT/Myb"/>
</dbReference>
<feature type="compositionally biased region" description="Gly residues" evidence="1">
    <location>
        <begin position="152"/>
        <end position="163"/>
    </location>
</feature>
<dbReference type="InterPro" id="IPR009057">
    <property type="entry name" value="Homeodomain-like_sf"/>
</dbReference>
<evidence type="ECO:0000256" key="1">
    <source>
        <dbReference type="SAM" id="MobiDB-lite"/>
    </source>
</evidence>
<gene>
    <name evidence="3" type="ORF">OSTQU699_LOCUS3430</name>
</gene>
<dbReference type="GO" id="GO:0001156">
    <property type="term" value="F:TFIIIC-class transcription factor complex binding"/>
    <property type="evidence" value="ECO:0007669"/>
    <property type="project" value="TreeGrafter"/>
</dbReference>
<evidence type="ECO:0000313" key="3">
    <source>
        <dbReference type="EMBL" id="CAD7698069.1"/>
    </source>
</evidence>
<dbReference type="CDD" id="cd00167">
    <property type="entry name" value="SANT"/>
    <property type="match status" value="1"/>
</dbReference>
<sequence>MARPRVKVSQASHAQRDASPSVDAIQPPTPPHIQDAPAARSNADATTNDGRDSRAQSPRPPGGPSRSASSAPVPRLLAAKRRIRQEGASKKGSRKLRAGADLDKGAAKVGRRTADNLPGELLSDEDASSEGPRRGGGAKGVSPAESVELDDGIGGGSHGLEAGGRGRKGTRKAPSRRLVAKKRPLEEQTGKGGKIQSEQRYPTRRKRLKVSLKETNDAETDEGLNGEGAATDEDEELDNSGKDELGRQAGSRKHQTAHTSDKKGPAGSKRRKRQQRKQMKDLLKVQDLGSLCMSDLIRRSQFMEHKKEMKARRDQDEKQKKNGKCKEAPTVQDIQASQQGSRIAPQVQVIDGRIVLNTQSLEVHAQESGLAGYQRVEEGEDRLVNSHTYSNWIKPKRWKKEDSLLLYEGLRQFGTDFTLIGQLFPDRQRKQLKTKFQKEWRANPKKMEAIVAGRSNTEGQQMYKVLLDKLELRRREKETRRGEPTTCDAEEGKQGANDQQAEKTQAEQQRDAASGPARTTAEVPDDDPKHEEAWADDDGYVDEEDYYYM</sequence>
<accession>A0A8S1ITI3</accession>
<comment type="caution">
    <text evidence="3">The sequence shown here is derived from an EMBL/GenBank/DDBJ whole genome shotgun (WGS) entry which is preliminary data.</text>
</comment>
<dbReference type="AlphaFoldDB" id="A0A8S1ITI3"/>
<feature type="region of interest" description="Disordered" evidence="1">
    <location>
        <begin position="1"/>
        <end position="284"/>
    </location>
</feature>
<name>A0A8S1ITI3_9CHLO</name>
<dbReference type="OrthoDB" id="272624at2759"/>
<dbReference type="GO" id="GO:0000126">
    <property type="term" value="C:transcription factor TFIIIB complex"/>
    <property type="evidence" value="ECO:0007669"/>
    <property type="project" value="TreeGrafter"/>
</dbReference>
<keyword evidence="4" id="KW-1185">Reference proteome</keyword>
<dbReference type="PANTHER" id="PTHR22929">
    <property type="entry name" value="RNA POLYMERASE III TRANSCRIPTION INITIATION FACTOR B"/>
    <property type="match status" value="1"/>
</dbReference>
<evidence type="ECO:0000313" key="4">
    <source>
        <dbReference type="Proteomes" id="UP000708148"/>
    </source>
</evidence>
<dbReference type="SMART" id="SM00717">
    <property type="entry name" value="SANT"/>
    <property type="match status" value="1"/>
</dbReference>
<organism evidence="3 4">
    <name type="scientific">Ostreobium quekettii</name>
    <dbReference type="NCBI Taxonomy" id="121088"/>
    <lineage>
        <taxon>Eukaryota</taxon>
        <taxon>Viridiplantae</taxon>
        <taxon>Chlorophyta</taxon>
        <taxon>core chlorophytes</taxon>
        <taxon>Ulvophyceae</taxon>
        <taxon>TCBD clade</taxon>
        <taxon>Bryopsidales</taxon>
        <taxon>Ostreobineae</taxon>
        <taxon>Ostreobiaceae</taxon>
        <taxon>Ostreobium</taxon>
    </lineage>
</organism>
<dbReference type="Pfam" id="PF15963">
    <property type="entry name" value="Myb_DNA-bind_7"/>
    <property type="match status" value="1"/>
</dbReference>
<dbReference type="EMBL" id="CAJHUC010000754">
    <property type="protein sequence ID" value="CAD7698069.1"/>
    <property type="molecule type" value="Genomic_DNA"/>
</dbReference>
<dbReference type="Proteomes" id="UP000708148">
    <property type="component" value="Unassembled WGS sequence"/>
</dbReference>
<dbReference type="Gene3D" id="1.10.10.60">
    <property type="entry name" value="Homeodomain-like"/>
    <property type="match status" value="1"/>
</dbReference>
<feature type="compositionally biased region" description="Basic residues" evidence="1">
    <location>
        <begin position="268"/>
        <end position="277"/>
    </location>
</feature>
<dbReference type="InterPro" id="IPR039467">
    <property type="entry name" value="TFIIIB_B''_Myb"/>
</dbReference>